<organism evidence="1 2">
    <name type="scientific">Candidatus Thermofonsia Clade 1 bacterium</name>
    <dbReference type="NCBI Taxonomy" id="2364210"/>
    <lineage>
        <taxon>Bacteria</taxon>
        <taxon>Bacillati</taxon>
        <taxon>Chloroflexota</taxon>
        <taxon>Candidatus Thermofontia</taxon>
        <taxon>Candidatus Thermofonsia Clade 1</taxon>
    </lineage>
</organism>
<name>A0A2M8P0R1_9CHLR</name>
<dbReference type="AlphaFoldDB" id="A0A2M8P0R1"/>
<dbReference type="Proteomes" id="UP000228921">
    <property type="component" value="Unassembled WGS sequence"/>
</dbReference>
<reference evidence="1 2" key="1">
    <citation type="submission" date="2017-11" db="EMBL/GenBank/DDBJ databases">
        <title>Evolution of Phototrophy in the Chloroflexi Phylum Driven by Horizontal Gene Transfer.</title>
        <authorList>
            <person name="Ward L.M."/>
            <person name="Hemp J."/>
            <person name="Shih P.M."/>
            <person name="Mcglynn S.E."/>
            <person name="Fischer W."/>
        </authorList>
    </citation>
    <scope>NUCLEOTIDE SEQUENCE [LARGE SCALE GENOMIC DNA]</scope>
    <source>
        <strain evidence="1">CP2_2F</strain>
    </source>
</reference>
<accession>A0A2M8P0R1</accession>
<comment type="caution">
    <text evidence="1">The sequence shown here is derived from an EMBL/GenBank/DDBJ whole genome shotgun (WGS) entry which is preliminary data.</text>
</comment>
<evidence type="ECO:0000313" key="1">
    <source>
        <dbReference type="EMBL" id="PJF31142.1"/>
    </source>
</evidence>
<protein>
    <submittedName>
        <fullName evidence="1">Uncharacterized protein</fullName>
    </submittedName>
</protein>
<dbReference type="EMBL" id="PGTK01000004">
    <property type="protein sequence ID" value="PJF31142.1"/>
    <property type="molecule type" value="Genomic_DNA"/>
</dbReference>
<sequence length="74" mass="8686">MGDYRAWQRAYWQALGILEGMAAQGERLYDHLPSEDRRVSECYDALIEALEALERQMRRRLARDEPEVADELSD</sequence>
<proteinExistence type="predicted"/>
<evidence type="ECO:0000313" key="2">
    <source>
        <dbReference type="Proteomes" id="UP000228921"/>
    </source>
</evidence>
<gene>
    <name evidence="1" type="ORF">CUN51_04540</name>
</gene>